<proteinExistence type="predicted"/>
<evidence type="ECO:0000313" key="2">
    <source>
        <dbReference type="EMBL" id="AMC92657.1"/>
    </source>
</evidence>
<evidence type="ECO:0000256" key="1">
    <source>
        <dbReference type="SAM" id="SignalP"/>
    </source>
</evidence>
<name>A0A120JTF0_9FIRM</name>
<dbReference type="RefSeq" id="WP_067630258.1">
    <property type="nucleotide sequence ID" value="NZ_CP013213.1"/>
</dbReference>
<keyword evidence="1" id="KW-0732">Signal</keyword>
<accession>A0A120JTF0</accession>
<organism evidence="2 3">
    <name type="scientific">Erysipelothrix larvae</name>
    <dbReference type="NCBI Taxonomy" id="1514105"/>
    <lineage>
        <taxon>Bacteria</taxon>
        <taxon>Bacillati</taxon>
        <taxon>Bacillota</taxon>
        <taxon>Erysipelotrichia</taxon>
        <taxon>Erysipelotrichales</taxon>
        <taxon>Erysipelotrichaceae</taxon>
        <taxon>Erysipelothrix</taxon>
    </lineage>
</organism>
<gene>
    <name evidence="2" type="ORF">AOC36_01200</name>
</gene>
<dbReference type="OrthoDB" id="10013410at2"/>
<feature type="signal peptide" evidence="1">
    <location>
        <begin position="1"/>
        <end position="26"/>
    </location>
</feature>
<keyword evidence="3" id="KW-1185">Reference proteome</keyword>
<dbReference type="Proteomes" id="UP000063781">
    <property type="component" value="Chromosome"/>
</dbReference>
<reference evidence="2 3" key="1">
    <citation type="submission" date="2015-10" db="EMBL/GenBank/DDBJ databases">
        <title>Erysipelothrix larvae sp. LV19 isolated from the larval gut of the rhinoceros beetle, Trypoxylus dichotomus.</title>
        <authorList>
            <person name="Lim S."/>
            <person name="Kim B.-C."/>
        </authorList>
    </citation>
    <scope>NUCLEOTIDE SEQUENCE [LARGE SCALE GENOMIC DNA]</scope>
    <source>
        <strain evidence="2 3">LV19</strain>
    </source>
</reference>
<dbReference type="AlphaFoldDB" id="A0A120JTF0"/>
<evidence type="ECO:0000313" key="3">
    <source>
        <dbReference type="Proteomes" id="UP000063781"/>
    </source>
</evidence>
<dbReference type="KEGG" id="erl:AOC36_01200"/>
<protein>
    <submittedName>
        <fullName evidence="2">Uncharacterized protein</fullName>
    </submittedName>
</protein>
<sequence>MKKRKILNRMSFTLILLIMFTTNVSAYIGPNWASSKESSPIGLYYDGYVQVSPGYRYNSQKEYSRG</sequence>
<feature type="chain" id="PRO_5007167019" evidence="1">
    <location>
        <begin position="27"/>
        <end position="66"/>
    </location>
</feature>
<dbReference type="EMBL" id="CP013213">
    <property type="protein sequence ID" value="AMC92657.1"/>
    <property type="molecule type" value="Genomic_DNA"/>
</dbReference>